<comment type="caution">
    <text evidence="5">The sequence shown here is derived from an EMBL/GenBank/DDBJ whole genome shotgun (WGS) entry which is preliminary data.</text>
</comment>
<comment type="cofactor">
    <cofactor evidence="1">
        <name>thiamine diphosphate</name>
        <dbReference type="ChEBI" id="CHEBI:58937"/>
    </cofactor>
</comment>
<dbReference type="InterPro" id="IPR029061">
    <property type="entry name" value="THDP-binding"/>
</dbReference>
<evidence type="ECO:0000313" key="6">
    <source>
        <dbReference type="Proteomes" id="UP000229730"/>
    </source>
</evidence>
<dbReference type="EMBL" id="PDEM01000016">
    <property type="protein sequence ID" value="PHZ85388.1"/>
    <property type="molecule type" value="Genomic_DNA"/>
</dbReference>
<dbReference type="Gene3D" id="3.40.50.970">
    <property type="match status" value="1"/>
</dbReference>
<reference evidence="5 6" key="1">
    <citation type="submission" date="2017-10" db="EMBL/GenBank/DDBJ databases">
        <title>Frigbacter circumglobatus gen. nov. sp. nov., isolated from sediment cultured in situ.</title>
        <authorList>
            <person name="Zhao Z."/>
        </authorList>
    </citation>
    <scope>NUCLEOTIDE SEQUENCE [LARGE SCALE GENOMIC DNA]</scope>
    <source>
        <strain evidence="5 6">ZYL</strain>
    </source>
</reference>
<keyword evidence="3" id="KW-0786">Thiamine pyrophosphate</keyword>
<evidence type="ECO:0000313" key="5">
    <source>
        <dbReference type="EMBL" id="PHZ85388.1"/>
    </source>
</evidence>
<proteinExistence type="inferred from homology"/>
<dbReference type="RefSeq" id="WP_099472278.1">
    <property type="nucleotide sequence ID" value="NZ_CP041025.1"/>
</dbReference>
<gene>
    <name evidence="5" type="ORF">CRD36_08325</name>
</gene>
<sequence length="311" mass="33426">MTETKFYKDDWISRAQDVADAMRVRGFDYVMRNNGGYLSQICSSAEIFAFLYTRAMNLGPSQAPMVPVAFPGVPGKDNKAYVSGGAYNGIPGPDQDRFIFSPAHYALVLYMALIEVGRMAPEGLEAFNKDGSTVELIGAEHSPGVETTTGSLAQALSQAGGIALGRRLKAEAGQVWVMMSDGEFQEGQTWEAIQALSHHKLDNVSVIVDVNGQQCDGPMDGVMSIDPLAAKINAFGGVAIDVPGHDLAAMERALSARQPGKPLFLLARTDPTRGVPLLKERGAALHYLRFGSVEEKEKYQAACDMMCGEGS</sequence>
<dbReference type="AlphaFoldDB" id="A0A2G4YSS2"/>
<dbReference type="InParanoid" id="A0A2G4YSS2"/>
<dbReference type="Pfam" id="PF00456">
    <property type="entry name" value="Transketolase_N"/>
    <property type="match status" value="1"/>
</dbReference>
<dbReference type="PANTHER" id="PTHR47514:SF1">
    <property type="entry name" value="TRANSKETOLASE N-TERMINAL SECTION-RELATED"/>
    <property type="match status" value="1"/>
</dbReference>
<protein>
    <submittedName>
        <fullName evidence="5">Transketolase</fullName>
    </submittedName>
</protein>
<evidence type="ECO:0000256" key="1">
    <source>
        <dbReference type="ARBA" id="ARBA00001964"/>
    </source>
</evidence>
<evidence type="ECO:0000256" key="3">
    <source>
        <dbReference type="ARBA" id="ARBA00023052"/>
    </source>
</evidence>
<comment type="similarity">
    <text evidence="2">Belongs to the transketolase family.</text>
</comment>
<name>A0A2G4YSS2_9PROT</name>
<keyword evidence="6" id="KW-1185">Reference proteome</keyword>
<dbReference type="OrthoDB" id="9773339at2"/>
<organism evidence="5 6">
    <name type="scientific">Paremcibacter congregatus</name>
    <dbReference type="NCBI Taxonomy" id="2043170"/>
    <lineage>
        <taxon>Bacteria</taxon>
        <taxon>Pseudomonadati</taxon>
        <taxon>Pseudomonadota</taxon>
        <taxon>Alphaproteobacteria</taxon>
        <taxon>Emcibacterales</taxon>
        <taxon>Emcibacteraceae</taxon>
        <taxon>Paremcibacter</taxon>
    </lineage>
</organism>
<feature type="domain" description="Transketolase N-terminal" evidence="4">
    <location>
        <begin position="94"/>
        <end position="279"/>
    </location>
</feature>
<dbReference type="SUPFAM" id="SSF52518">
    <property type="entry name" value="Thiamin diphosphate-binding fold (THDP-binding)"/>
    <property type="match status" value="1"/>
</dbReference>
<dbReference type="InterPro" id="IPR005474">
    <property type="entry name" value="Transketolase_N"/>
</dbReference>
<evidence type="ECO:0000259" key="4">
    <source>
        <dbReference type="Pfam" id="PF00456"/>
    </source>
</evidence>
<dbReference type="Proteomes" id="UP000229730">
    <property type="component" value="Unassembled WGS sequence"/>
</dbReference>
<dbReference type="PANTHER" id="PTHR47514">
    <property type="entry name" value="TRANSKETOLASE N-TERMINAL SECTION-RELATED"/>
    <property type="match status" value="1"/>
</dbReference>
<evidence type="ECO:0000256" key="2">
    <source>
        <dbReference type="ARBA" id="ARBA00007131"/>
    </source>
</evidence>
<accession>A0A2G4YSS2</accession>